<dbReference type="RefSeq" id="WP_021758594.1">
    <property type="nucleotide sequence ID" value="NZ_JACHVP010000002.1"/>
</dbReference>
<accession>A0A7W4UX38</accession>
<proteinExistence type="predicted"/>
<keyword evidence="1" id="KW-1133">Transmembrane helix</keyword>
<organism evidence="2 3">
    <name type="scientific">Leifsonia aquatica</name>
    <name type="common">Corynebacterium aquaticum</name>
    <dbReference type="NCBI Taxonomy" id="144185"/>
    <lineage>
        <taxon>Bacteria</taxon>
        <taxon>Bacillati</taxon>
        <taxon>Actinomycetota</taxon>
        <taxon>Actinomycetes</taxon>
        <taxon>Micrococcales</taxon>
        <taxon>Microbacteriaceae</taxon>
        <taxon>Leifsonia</taxon>
    </lineage>
</organism>
<evidence type="ECO:0000313" key="2">
    <source>
        <dbReference type="EMBL" id="MBB2967900.1"/>
    </source>
</evidence>
<keyword evidence="1" id="KW-0472">Membrane</keyword>
<gene>
    <name evidence="2" type="ORF">FHX33_002663</name>
</gene>
<evidence type="ECO:0000313" key="3">
    <source>
        <dbReference type="Proteomes" id="UP000538196"/>
    </source>
</evidence>
<evidence type="ECO:0000256" key="1">
    <source>
        <dbReference type="SAM" id="Phobius"/>
    </source>
</evidence>
<sequence>MTARVSRTAPGRRLPIAITVGLAVLVLAGAGYLAYLMASGYFSDQVASGSVPPRDSAAQLAPRLLRALEAGDRDAVDRLVPGSPAVEVDEVMGLCAGQRDSRIHPNLSEGDGPQAVLIVADGQPAYTVPRAGSCSWWMYWDQDHRSWTIGTVDGSPEPEVPPGG</sequence>
<keyword evidence="1" id="KW-0812">Transmembrane</keyword>
<dbReference type="EMBL" id="JACHVP010000002">
    <property type="protein sequence ID" value="MBB2967900.1"/>
    <property type="molecule type" value="Genomic_DNA"/>
</dbReference>
<name>A0A7W4UX38_LEIAQ</name>
<dbReference type="Proteomes" id="UP000538196">
    <property type="component" value="Unassembled WGS sequence"/>
</dbReference>
<keyword evidence="3" id="KW-1185">Reference proteome</keyword>
<dbReference type="AlphaFoldDB" id="A0A7W4UX38"/>
<feature type="transmembrane region" description="Helical" evidence="1">
    <location>
        <begin position="14"/>
        <end position="38"/>
    </location>
</feature>
<comment type="caution">
    <text evidence="2">The sequence shown here is derived from an EMBL/GenBank/DDBJ whole genome shotgun (WGS) entry which is preliminary data.</text>
</comment>
<reference evidence="2 3" key="1">
    <citation type="submission" date="2020-08" db="EMBL/GenBank/DDBJ databases">
        <title>Sequencing the genomes of 1000 actinobacteria strains.</title>
        <authorList>
            <person name="Klenk H.-P."/>
        </authorList>
    </citation>
    <scope>NUCLEOTIDE SEQUENCE [LARGE SCALE GENOMIC DNA]</scope>
    <source>
        <strain evidence="2 3">DSM 20146</strain>
    </source>
</reference>
<protein>
    <submittedName>
        <fullName evidence="2">Uncharacterized protein</fullName>
    </submittedName>
</protein>